<comment type="similarity">
    <text evidence="1">Belongs to the CTAG/PCC1 family.</text>
</comment>
<feature type="region of interest" description="Disordered" evidence="2">
    <location>
        <begin position="1"/>
        <end position="27"/>
    </location>
</feature>
<feature type="compositionally biased region" description="Low complexity" evidence="2">
    <location>
        <begin position="9"/>
        <end position="21"/>
    </location>
</feature>
<dbReference type="GO" id="GO:0000408">
    <property type="term" value="C:EKC/KEOPS complex"/>
    <property type="evidence" value="ECO:0007669"/>
    <property type="project" value="TreeGrafter"/>
</dbReference>
<dbReference type="InterPro" id="IPR015419">
    <property type="entry name" value="CTAG/Pcc1"/>
</dbReference>
<dbReference type="PANTHER" id="PTHR31283:SF5">
    <property type="entry name" value="EKC_KEOPS COMPLEX SUBUNIT LAGE3"/>
    <property type="match status" value="1"/>
</dbReference>
<organism evidence="3 4">
    <name type="scientific">Tuber magnatum</name>
    <name type="common">white Piedmont truffle</name>
    <dbReference type="NCBI Taxonomy" id="42249"/>
    <lineage>
        <taxon>Eukaryota</taxon>
        <taxon>Fungi</taxon>
        <taxon>Dikarya</taxon>
        <taxon>Ascomycota</taxon>
        <taxon>Pezizomycotina</taxon>
        <taxon>Pezizomycetes</taxon>
        <taxon>Pezizales</taxon>
        <taxon>Tuberaceae</taxon>
        <taxon>Tuber</taxon>
    </lineage>
</organism>
<evidence type="ECO:0000313" key="3">
    <source>
        <dbReference type="EMBL" id="PWW78215.1"/>
    </source>
</evidence>
<proteinExistence type="inferred from homology"/>
<dbReference type="Pfam" id="PF09341">
    <property type="entry name" value="Pcc1"/>
    <property type="match status" value="1"/>
</dbReference>
<dbReference type="Gene3D" id="3.30.310.50">
    <property type="entry name" value="Alpha-D-phosphohexomutase, C-terminal domain"/>
    <property type="match status" value="1"/>
</dbReference>
<accession>A0A317SUM6</accession>
<dbReference type="AlphaFoldDB" id="A0A317SUM6"/>
<reference evidence="3 4" key="1">
    <citation type="submission" date="2018-03" db="EMBL/GenBank/DDBJ databases">
        <title>Genomes of Pezizomycetes fungi and the evolution of truffles.</title>
        <authorList>
            <person name="Murat C."/>
            <person name="Payen T."/>
            <person name="Noel B."/>
            <person name="Kuo A."/>
            <person name="Martin F.M."/>
        </authorList>
    </citation>
    <scope>NUCLEOTIDE SEQUENCE [LARGE SCALE GENOMIC DNA]</scope>
    <source>
        <strain evidence="3">091103-1</strain>
    </source>
</reference>
<keyword evidence="4" id="KW-1185">Reference proteome</keyword>
<evidence type="ECO:0000256" key="2">
    <source>
        <dbReference type="SAM" id="MobiDB-lite"/>
    </source>
</evidence>
<dbReference type="GO" id="GO:0070525">
    <property type="term" value="P:tRNA threonylcarbamoyladenosine metabolic process"/>
    <property type="evidence" value="ECO:0007669"/>
    <property type="project" value="TreeGrafter"/>
</dbReference>
<gene>
    <name evidence="3" type="ORF">C7212DRAFT_323229</name>
</gene>
<name>A0A317SUM6_9PEZI</name>
<evidence type="ECO:0000313" key="4">
    <source>
        <dbReference type="Proteomes" id="UP000246991"/>
    </source>
</evidence>
<evidence type="ECO:0000256" key="1">
    <source>
        <dbReference type="ARBA" id="ARBA00007073"/>
    </source>
</evidence>
<dbReference type="Proteomes" id="UP000246991">
    <property type="component" value="Unassembled WGS sequence"/>
</dbReference>
<dbReference type="EMBL" id="PYWC01000016">
    <property type="protein sequence ID" value="PWW78215.1"/>
    <property type="molecule type" value="Genomic_DNA"/>
</dbReference>
<protein>
    <submittedName>
        <fullName evidence="3">Pcc1-domain-containing protein</fullName>
    </submittedName>
</protein>
<dbReference type="PANTHER" id="PTHR31283">
    <property type="entry name" value="EKC/KEOPS COMPLEX SUBUNIT PCC1 FAMILY MEMBER"/>
    <property type="match status" value="1"/>
</dbReference>
<sequence length="117" mass="12687">MHAETSKQTAGMATAAIAASPPTDPEYPHSLTISLPLPSHHLADTIQRALSVDQEISPFVQRTYTSTPDSPILQIHYKATTARMLRVATNGMFGSLGTVLRVCEELDVDVLEKELGE</sequence>
<comment type="caution">
    <text evidence="3">The sequence shown here is derived from an EMBL/GenBank/DDBJ whole genome shotgun (WGS) entry which is preliminary data.</text>
</comment>
<dbReference type="OrthoDB" id="10025739at2759"/>